<name>A0A840UKG5_9GAMM</name>
<feature type="domain" description="DUF58" evidence="1">
    <location>
        <begin position="54"/>
        <end position="273"/>
    </location>
</feature>
<dbReference type="AlphaFoldDB" id="A0A840UKG5"/>
<evidence type="ECO:0000259" key="1">
    <source>
        <dbReference type="Pfam" id="PF01882"/>
    </source>
</evidence>
<dbReference type="Pfam" id="PF01882">
    <property type="entry name" value="DUF58"/>
    <property type="match status" value="1"/>
</dbReference>
<dbReference type="RefSeq" id="WP_183702237.1">
    <property type="nucleotide sequence ID" value="NZ_JACHFE010000004.1"/>
</dbReference>
<evidence type="ECO:0000313" key="2">
    <source>
        <dbReference type="EMBL" id="MBB5321228.1"/>
    </source>
</evidence>
<dbReference type="PANTHER" id="PTHR33608:SF12">
    <property type="entry name" value="DUF58 DOMAIN-CONTAINING PROTEIN"/>
    <property type="match status" value="1"/>
</dbReference>
<dbReference type="Proteomes" id="UP000591735">
    <property type="component" value="Unassembled WGS sequence"/>
</dbReference>
<evidence type="ECO:0000313" key="3">
    <source>
        <dbReference type="Proteomes" id="UP000591735"/>
    </source>
</evidence>
<dbReference type="InterPro" id="IPR002881">
    <property type="entry name" value="DUF58"/>
</dbReference>
<protein>
    <submittedName>
        <fullName evidence="2">Uncharacterized protein (DUF58 family)</fullName>
    </submittedName>
</protein>
<dbReference type="EMBL" id="JACHFE010000004">
    <property type="protein sequence ID" value="MBB5321228.1"/>
    <property type="molecule type" value="Genomic_DNA"/>
</dbReference>
<gene>
    <name evidence="2" type="ORF">HNR38_001717</name>
</gene>
<reference evidence="2 3" key="1">
    <citation type="submission" date="2020-08" db="EMBL/GenBank/DDBJ databases">
        <title>Genomic Encyclopedia of Type Strains, Phase IV (KMG-IV): sequencing the most valuable type-strain genomes for metagenomic binning, comparative biology and taxonomic classification.</title>
        <authorList>
            <person name="Goeker M."/>
        </authorList>
    </citation>
    <scope>NUCLEOTIDE SEQUENCE [LARGE SCALE GENOMIC DNA]</scope>
    <source>
        <strain evidence="2 3">DSM 22359</strain>
    </source>
</reference>
<proteinExistence type="predicted"/>
<accession>A0A840UKG5</accession>
<dbReference type="PANTHER" id="PTHR33608">
    <property type="entry name" value="BLL2464 PROTEIN"/>
    <property type="match status" value="1"/>
</dbReference>
<comment type="caution">
    <text evidence="2">The sequence shown here is derived from an EMBL/GenBank/DDBJ whole genome shotgun (WGS) entry which is preliminary data.</text>
</comment>
<organism evidence="2 3">
    <name type="scientific">Marinobacter oulmenensis</name>
    <dbReference type="NCBI Taxonomy" id="643747"/>
    <lineage>
        <taxon>Bacteria</taxon>
        <taxon>Pseudomonadati</taxon>
        <taxon>Pseudomonadota</taxon>
        <taxon>Gammaproteobacteria</taxon>
        <taxon>Pseudomonadales</taxon>
        <taxon>Marinobacteraceae</taxon>
        <taxon>Marinobacter</taxon>
    </lineage>
</organism>
<sequence length="311" mass="34295">MIHTQAVTHTTRAELVRLEADARALRLPVTGSARARPRGFQRSRLRGRGMTFAEVREYQPGDDIRTIDWRVTARRQSPHAKIYEEERERPVLLIADLGDTLFFASTGAYKQVRCAQATALLAWLALGSGDQVGGLVFNNTELETLKPARRKKAVVRLLDALDRLQHQPSAPPVQPVPDARLDRALQEARHAARTGSRVFIVSDFMAITDQTVPLLAGLSRHNSVTALRIQDPLEASLPERGQFSVASPSGPITFDAGNPAFRRAWQEKTGAHELRLEDTFRRAGMPWLTLSTAQPPAEALLGLIGAGGRLL</sequence>
<keyword evidence="3" id="KW-1185">Reference proteome</keyword>